<keyword evidence="2" id="KW-0813">Transport</keyword>
<comment type="similarity">
    <text evidence="1">Belongs to the 2Fe2S plant-type ferredoxin family.</text>
</comment>
<accession>A0A926UUX4</accession>
<evidence type="ECO:0000259" key="9">
    <source>
        <dbReference type="PROSITE" id="PS51085"/>
    </source>
</evidence>
<keyword evidence="7" id="KW-0411">Iron-sulfur</keyword>
<evidence type="ECO:0000313" key="10">
    <source>
        <dbReference type="EMBL" id="MBD2151298.1"/>
    </source>
</evidence>
<keyword evidence="11" id="KW-1185">Reference proteome</keyword>
<name>A0A926UUX4_9CYAN</name>
<dbReference type="InterPro" id="IPR036010">
    <property type="entry name" value="2Fe-2S_ferredoxin-like_sf"/>
</dbReference>
<dbReference type="PROSITE" id="PS51085">
    <property type="entry name" value="2FE2S_FER_2"/>
    <property type="match status" value="1"/>
</dbReference>
<comment type="cofactor">
    <cofactor evidence="8">
        <name>[2Fe-2S] cluster</name>
        <dbReference type="ChEBI" id="CHEBI:190135"/>
    </cofactor>
</comment>
<dbReference type="GO" id="GO:0046872">
    <property type="term" value="F:metal ion binding"/>
    <property type="evidence" value="ECO:0007669"/>
    <property type="project" value="UniProtKB-KW"/>
</dbReference>
<dbReference type="PROSITE" id="PS00197">
    <property type="entry name" value="2FE2S_FER_1"/>
    <property type="match status" value="1"/>
</dbReference>
<comment type="caution">
    <text evidence="10">The sequence shown here is derived from an EMBL/GenBank/DDBJ whole genome shotgun (WGS) entry which is preliminary data.</text>
</comment>
<gene>
    <name evidence="10" type="ORF">H6F44_14370</name>
</gene>
<dbReference type="CDD" id="cd00207">
    <property type="entry name" value="fer2"/>
    <property type="match status" value="1"/>
</dbReference>
<dbReference type="PANTHER" id="PTHR43112:SF10">
    <property type="entry name" value="FERREDOXIN C 2, CHLOROPLASTIC"/>
    <property type="match status" value="1"/>
</dbReference>
<keyword evidence="6" id="KW-0408">Iron</keyword>
<evidence type="ECO:0000256" key="6">
    <source>
        <dbReference type="ARBA" id="ARBA00023004"/>
    </source>
</evidence>
<sequence>MTYHIRIRDRQADKIYEADIEGDRYILESLELQGVDLPFACRNGACTACAMRVNSGKLDQHEVMGLSKSLQQEGYALICSSYALSDLDLETQDEDEVYQLQFGQFFAKRKRHWFQFAFPIDHD</sequence>
<keyword evidence="3" id="KW-0001">2Fe-2S</keyword>
<evidence type="ECO:0000256" key="5">
    <source>
        <dbReference type="ARBA" id="ARBA00022982"/>
    </source>
</evidence>
<dbReference type="InterPro" id="IPR006058">
    <property type="entry name" value="2Fe2S_fd_BS"/>
</dbReference>
<dbReference type="AlphaFoldDB" id="A0A926UUX4"/>
<organism evidence="10 11">
    <name type="scientific">Pseudanabaena cinerea FACHB-1277</name>
    <dbReference type="NCBI Taxonomy" id="2949581"/>
    <lineage>
        <taxon>Bacteria</taxon>
        <taxon>Bacillati</taxon>
        <taxon>Cyanobacteriota</taxon>
        <taxon>Cyanophyceae</taxon>
        <taxon>Pseudanabaenales</taxon>
        <taxon>Pseudanabaenaceae</taxon>
        <taxon>Pseudanabaena</taxon>
        <taxon>Pseudanabaena cinerea</taxon>
    </lineage>
</organism>
<evidence type="ECO:0000256" key="7">
    <source>
        <dbReference type="ARBA" id="ARBA00023014"/>
    </source>
</evidence>
<dbReference type="Gene3D" id="3.10.20.30">
    <property type="match status" value="1"/>
</dbReference>
<protein>
    <submittedName>
        <fullName evidence="10">2Fe-2S iron-sulfur cluster binding domain-containing protein</fullName>
    </submittedName>
</protein>
<dbReference type="Proteomes" id="UP000631421">
    <property type="component" value="Unassembled WGS sequence"/>
</dbReference>
<dbReference type="PANTHER" id="PTHR43112">
    <property type="entry name" value="FERREDOXIN"/>
    <property type="match status" value="1"/>
</dbReference>
<reference evidence="10" key="2">
    <citation type="submission" date="2020-08" db="EMBL/GenBank/DDBJ databases">
        <authorList>
            <person name="Chen M."/>
            <person name="Teng W."/>
            <person name="Zhao L."/>
            <person name="Hu C."/>
            <person name="Zhou Y."/>
            <person name="Han B."/>
            <person name="Song L."/>
            <person name="Shu W."/>
        </authorList>
    </citation>
    <scope>NUCLEOTIDE SEQUENCE</scope>
    <source>
        <strain evidence="10">FACHB-1277</strain>
    </source>
</reference>
<dbReference type="RefSeq" id="WP_190351713.1">
    <property type="nucleotide sequence ID" value="NZ_JACJPY010000048.1"/>
</dbReference>
<evidence type="ECO:0000256" key="3">
    <source>
        <dbReference type="ARBA" id="ARBA00022714"/>
    </source>
</evidence>
<proteinExistence type="inferred from homology"/>
<evidence type="ECO:0000256" key="2">
    <source>
        <dbReference type="ARBA" id="ARBA00022448"/>
    </source>
</evidence>
<dbReference type="SUPFAM" id="SSF54292">
    <property type="entry name" value="2Fe-2S ferredoxin-like"/>
    <property type="match status" value="1"/>
</dbReference>
<evidence type="ECO:0000256" key="4">
    <source>
        <dbReference type="ARBA" id="ARBA00022723"/>
    </source>
</evidence>
<dbReference type="EMBL" id="JACJPY010000048">
    <property type="protein sequence ID" value="MBD2151298.1"/>
    <property type="molecule type" value="Genomic_DNA"/>
</dbReference>
<feature type="domain" description="2Fe-2S ferredoxin-type" evidence="9">
    <location>
        <begin position="3"/>
        <end position="95"/>
    </location>
</feature>
<keyword evidence="5" id="KW-0249">Electron transport</keyword>
<dbReference type="GO" id="GO:0051537">
    <property type="term" value="F:2 iron, 2 sulfur cluster binding"/>
    <property type="evidence" value="ECO:0007669"/>
    <property type="project" value="UniProtKB-KW"/>
</dbReference>
<dbReference type="InterPro" id="IPR001041">
    <property type="entry name" value="2Fe-2S_ferredoxin-type"/>
</dbReference>
<evidence type="ECO:0000313" key="11">
    <source>
        <dbReference type="Proteomes" id="UP000631421"/>
    </source>
</evidence>
<evidence type="ECO:0000256" key="1">
    <source>
        <dbReference type="ARBA" id="ARBA00007874"/>
    </source>
</evidence>
<dbReference type="Pfam" id="PF00111">
    <property type="entry name" value="Fer2"/>
    <property type="match status" value="1"/>
</dbReference>
<reference evidence="10" key="1">
    <citation type="journal article" date="2015" name="ISME J.">
        <title>Draft Genome Sequence of Streptomyces incarnatus NRRL8089, which Produces the Nucleoside Antibiotic Sinefungin.</title>
        <authorList>
            <person name="Oshima K."/>
            <person name="Hattori M."/>
            <person name="Shimizu H."/>
            <person name="Fukuda K."/>
            <person name="Nemoto M."/>
            <person name="Inagaki K."/>
            <person name="Tamura T."/>
        </authorList>
    </citation>
    <scope>NUCLEOTIDE SEQUENCE</scope>
    <source>
        <strain evidence="10">FACHB-1277</strain>
    </source>
</reference>
<keyword evidence="4" id="KW-0479">Metal-binding</keyword>
<dbReference type="InterPro" id="IPR012675">
    <property type="entry name" value="Beta-grasp_dom_sf"/>
</dbReference>
<evidence type="ECO:0000256" key="8">
    <source>
        <dbReference type="ARBA" id="ARBA00034078"/>
    </source>
</evidence>